<dbReference type="Gene3D" id="3.90.550.50">
    <property type="match status" value="1"/>
</dbReference>
<evidence type="ECO:0000256" key="11">
    <source>
        <dbReference type="ARBA" id="ARBA00023136"/>
    </source>
</evidence>
<evidence type="ECO:0000313" key="16">
    <source>
        <dbReference type="EMBL" id="VFQ90916.1"/>
    </source>
</evidence>
<comment type="subcellular location">
    <subcellularLocation>
        <location evidence="2 13">Golgi apparatus membrane</location>
        <topology evidence="2 13">Single-pass type II membrane protein</topology>
    </subcellularLocation>
</comment>
<evidence type="ECO:0000256" key="3">
    <source>
        <dbReference type="ARBA" id="ARBA00004922"/>
    </source>
</evidence>
<reference evidence="16 17" key="1">
    <citation type="submission" date="2018-04" db="EMBL/GenBank/DDBJ databases">
        <authorList>
            <person name="Vogel A."/>
        </authorList>
    </citation>
    <scope>NUCLEOTIDE SEQUENCE [LARGE SCALE GENOMIC DNA]</scope>
</reference>
<gene>
    <name evidence="16" type="ORF">CCAM_LOCUS32692</name>
</gene>
<evidence type="ECO:0000256" key="14">
    <source>
        <dbReference type="SAM" id="MobiDB-lite"/>
    </source>
</evidence>
<keyword evidence="8" id="KW-0735">Signal-anchor</keyword>
<sequence>MKPVSLKVAACYLRISGPADYIVAHGLVFPRAPGDVVHGVPLLPHQVKVGVTLVLPRMGEYHIPCPTEHIETVTYCEGSFVAWPKSLVSLGNTSTERATTSGGRRSRGGYTYPDRSSSYTAGSFQCCNIPGHDAKVCQKLAHFLREHGVVPIVHNTQMDHPLVNFTIASNPSMSPWLFDSGASHHTTPTPHVLQSFSDYGGPDEICLGNGPALTTVRIDLKFIMCNLSDHDRRKIGAIVALEILRFRDIVLLNCTENMNTGKTHTYFSSLPGILPRYDYVMKADDDTYLRLERLAASLERAPRDDLYYGFVIPCPSMNPFVGYMSGMGYVLSWDLVEWIGRSGIPANNTRGPEDKLVGQWLDAGKRGKNRVNNKPAMYDYPGSNGKCSHQLIPDTIAVHRLKKVEQWVHVLTFFNVTPPPL</sequence>
<name>A0A484MS31_9ASTE</name>
<feature type="compositionally biased region" description="Low complexity" evidence="14">
    <location>
        <begin position="93"/>
        <end position="103"/>
    </location>
</feature>
<dbReference type="UniPathway" id="UPA00378"/>
<keyword evidence="17" id="KW-1185">Reference proteome</keyword>
<dbReference type="EC" id="2.4.1.-" evidence="13"/>
<dbReference type="PANTHER" id="PTHR11214">
    <property type="entry name" value="BETA-1,3-N-ACETYLGLUCOSAMINYLTRANSFERASE"/>
    <property type="match status" value="1"/>
</dbReference>
<evidence type="ECO:0000256" key="6">
    <source>
        <dbReference type="ARBA" id="ARBA00022679"/>
    </source>
</evidence>
<dbReference type="Pfam" id="PF01762">
    <property type="entry name" value="Galactosyl_T"/>
    <property type="match status" value="1"/>
</dbReference>
<keyword evidence="9" id="KW-1133">Transmembrane helix</keyword>
<feature type="domain" description="DUF8039" evidence="15">
    <location>
        <begin position="8"/>
        <end position="90"/>
    </location>
</feature>
<keyword evidence="6" id="KW-0808">Transferase</keyword>
<evidence type="ECO:0000259" key="15">
    <source>
        <dbReference type="Pfam" id="PF26133"/>
    </source>
</evidence>
<dbReference type="AlphaFoldDB" id="A0A484MS31"/>
<comment type="cofactor">
    <cofactor evidence="1 13">
        <name>Mn(2+)</name>
        <dbReference type="ChEBI" id="CHEBI:29035"/>
    </cofactor>
</comment>
<dbReference type="InterPro" id="IPR058352">
    <property type="entry name" value="DUF8039"/>
</dbReference>
<organism evidence="16 17">
    <name type="scientific">Cuscuta campestris</name>
    <dbReference type="NCBI Taxonomy" id="132261"/>
    <lineage>
        <taxon>Eukaryota</taxon>
        <taxon>Viridiplantae</taxon>
        <taxon>Streptophyta</taxon>
        <taxon>Embryophyta</taxon>
        <taxon>Tracheophyta</taxon>
        <taxon>Spermatophyta</taxon>
        <taxon>Magnoliopsida</taxon>
        <taxon>eudicotyledons</taxon>
        <taxon>Gunneridae</taxon>
        <taxon>Pentapetalae</taxon>
        <taxon>asterids</taxon>
        <taxon>lamiids</taxon>
        <taxon>Solanales</taxon>
        <taxon>Convolvulaceae</taxon>
        <taxon>Cuscuteae</taxon>
        <taxon>Cuscuta</taxon>
        <taxon>Cuscuta subgen. Grammica</taxon>
        <taxon>Cuscuta sect. Cleistogrammica</taxon>
    </lineage>
</organism>
<evidence type="ECO:0000256" key="13">
    <source>
        <dbReference type="RuleBase" id="RU363063"/>
    </source>
</evidence>
<dbReference type="OrthoDB" id="2139606at2759"/>
<evidence type="ECO:0000256" key="5">
    <source>
        <dbReference type="ARBA" id="ARBA00022676"/>
    </source>
</evidence>
<evidence type="ECO:0000256" key="9">
    <source>
        <dbReference type="ARBA" id="ARBA00022989"/>
    </source>
</evidence>
<evidence type="ECO:0000256" key="12">
    <source>
        <dbReference type="ARBA" id="ARBA00023211"/>
    </source>
</evidence>
<comment type="pathway">
    <text evidence="3">Protein modification; protein glycosylation.</text>
</comment>
<comment type="similarity">
    <text evidence="4 13">Belongs to the glycosyltransferase 31 family.</text>
</comment>
<dbReference type="EMBL" id="OOIL02004257">
    <property type="protein sequence ID" value="VFQ90916.1"/>
    <property type="molecule type" value="Genomic_DNA"/>
</dbReference>
<dbReference type="GO" id="GO:0016758">
    <property type="term" value="F:hexosyltransferase activity"/>
    <property type="evidence" value="ECO:0007669"/>
    <property type="project" value="InterPro"/>
</dbReference>
<dbReference type="PANTHER" id="PTHR11214:SF322">
    <property type="entry name" value="HEXOSYLTRANSFERASE"/>
    <property type="match status" value="1"/>
</dbReference>
<keyword evidence="12 13" id="KW-0464">Manganese</keyword>
<keyword evidence="11" id="KW-0472">Membrane</keyword>
<feature type="region of interest" description="Disordered" evidence="14">
    <location>
        <begin position="93"/>
        <end position="112"/>
    </location>
</feature>
<keyword evidence="5 13" id="KW-0328">Glycosyltransferase</keyword>
<dbReference type="Pfam" id="PF26133">
    <property type="entry name" value="DUF8039"/>
    <property type="match status" value="1"/>
</dbReference>
<accession>A0A484MS31</accession>
<evidence type="ECO:0000256" key="7">
    <source>
        <dbReference type="ARBA" id="ARBA00022692"/>
    </source>
</evidence>
<dbReference type="Proteomes" id="UP000595140">
    <property type="component" value="Unassembled WGS sequence"/>
</dbReference>
<keyword evidence="10 13" id="KW-0333">Golgi apparatus</keyword>
<evidence type="ECO:0000256" key="8">
    <source>
        <dbReference type="ARBA" id="ARBA00022968"/>
    </source>
</evidence>
<evidence type="ECO:0000256" key="10">
    <source>
        <dbReference type="ARBA" id="ARBA00023034"/>
    </source>
</evidence>
<evidence type="ECO:0000256" key="2">
    <source>
        <dbReference type="ARBA" id="ARBA00004323"/>
    </source>
</evidence>
<protein>
    <recommendedName>
        <fullName evidence="13">Hexosyltransferase</fullName>
        <ecNumber evidence="13">2.4.1.-</ecNumber>
    </recommendedName>
</protein>
<dbReference type="InterPro" id="IPR002659">
    <property type="entry name" value="Glyco_trans_31"/>
</dbReference>
<evidence type="ECO:0000256" key="1">
    <source>
        <dbReference type="ARBA" id="ARBA00001936"/>
    </source>
</evidence>
<evidence type="ECO:0000313" key="17">
    <source>
        <dbReference type="Proteomes" id="UP000595140"/>
    </source>
</evidence>
<dbReference type="GO" id="GO:0000139">
    <property type="term" value="C:Golgi membrane"/>
    <property type="evidence" value="ECO:0007669"/>
    <property type="project" value="UniProtKB-SubCell"/>
</dbReference>
<evidence type="ECO:0000256" key="4">
    <source>
        <dbReference type="ARBA" id="ARBA00008661"/>
    </source>
</evidence>
<keyword evidence="7" id="KW-0812">Transmembrane</keyword>
<proteinExistence type="inferred from homology"/>